<gene>
    <name evidence="1" type="ORF">E1301_Tti004547</name>
</gene>
<sequence>MNTAALRKVFIALSELRRLIGVLSYSGPNEVLQSAVDADVKEGLHSVQIMKVAYQETEFTNHNSTRLETYMQLQKETFGLRTNALRNIFRDDIPGMDGLGTGGYRSYAVCVLIVLRCFVLLCDIMLSPLLSQSDFSHCLANRGASYANLSHTQTSPWCVPGKLSAIWSCTSLPSMVLSEEEAKFLGEDVSLAVKWIRHCLWIPPEGCCISGHLPLYSTANRRCIQRMHETFIKTAVQEEIAL</sequence>
<accession>A0A5A9N9A6</accession>
<evidence type="ECO:0000313" key="1">
    <source>
        <dbReference type="EMBL" id="KAA0705785.1"/>
    </source>
</evidence>
<reference evidence="1 2" key="1">
    <citation type="journal article" date="2019" name="Mol. Ecol. Resour.">
        <title>Chromosome-level genome assembly of Triplophysa tibetana, a fish adapted to the harsh high-altitude environment of the Tibetan Plateau.</title>
        <authorList>
            <person name="Yang X."/>
            <person name="Liu H."/>
            <person name="Ma Z."/>
            <person name="Zou Y."/>
            <person name="Zou M."/>
            <person name="Mao Y."/>
            <person name="Li X."/>
            <person name="Wang H."/>
            <person name="Chen T."/>
            <person name="Wang W."/>
            <person name="Yang R."/>
        </authorList>
    </citation>
    <scope>NUCLEOTIDE SEQUENCE [LARGE SCALE GENOMIC DNA]</scope>
    <source>
        <strain evidence="1">TTIB1903HZAU</strain>
        <tissue evidence="1">Muscle</tissue>
    </source>
</reference>
<protein>
    <submittedName>
        <fullName evidence="1">Retinal rod rhodopsin-sensitive cGMP 3',5'-cyclic phosphodiesterase subunit gamma</fullName>
    </submittedName>
</protein>
<evidence type="ECO:0000313" key="2">
    <source>
        <dbReference type="Proteomes" id="UP000324632"/>
    </source>
</evidence>
<dbReference type="Proteomes" id="UP000324632">
    <property type="component" value="Chromosome 21"/>
</dbReference>
<keyword evidence="2" id="KW-1185">Reference proteome</keyword>
<dbReference type="EMBL" id="SOYY01000021">
    <property type="protein sequence ID" value="KAA0705785.1"/>
    <property type="molecule type" value="Genomic_DNA"/>
</dbReference>
<proteinExistence type="predicted"/>
<dbReference type="AlphaFoldDB" id="A0A5A9N9A6"/>
<comment type="caution">
    <text evidence="1">The sequence shown here is derived from an EMBL/GenBank/DDBJ whole genome shotgun (WGS) entry which is preliminary data.</text>
</comment>
<organism evidence="1 2">
    <name type="scientific">Triplophysa tibetana</name>
    <dbReference type="NCBI Taxonomy" id="1572043"/>
    <lineage>
        <taxon>Eukaryota</taxon>
        <taxon>Metazoa</taxon>
        <taxon>Chordata</taxon>
        <taxon>Craniata</taxon>
        <taxon>Vertebrata</taxon>
        <taxon>Euteleostomi</taxon>
        <taxon>Actinopterygii</taxon>
        <taxon>Neopterygii</taxon>
        <taxon>Teleostei</taxon>
        <taxon>Ostariophysi</taxon>
        <taxon>Cypriniformes</taxon>
        <taxon>Nemacheilidae</taxon>
        <taxon>Triplophysa</taxon>
    </lineage>
</organism>
<name>A0A5A9N9A6_9TELE</name>